<evidence type="ECO:0000313" key="3">
    <source>
        <dbReference type="Proteomes" id="UP001233999"/>
    </source>
</evidence>
<keyword evidence="1" id="KW-0175">Coiled coil</keyword>
<organism evidence="2 3">
    <name type="scientific">Diploptera punctata</name>
    <name type="common">Pacific beetle cockroach</name>
    <dbReference type="NCBI Taxonomy" id="6984"/>
    <lineage>
        <taxon>Eukaryota</taxon>
        <taxon>Metazoa</taxon>
        <taxon>Ecdysozoa</taxon>
        <taxon>Arthropoda</taxon>
        <taxon>Hexapoda</taxon>
        <taxon>Insecta</taxon>
        <taxon>Pterygota</taxon>
        <taxon>Neoptera</taxon>
        <taxon>Polyneoptera</taxon>
        <taxon>Dictyoptera</taxon>
        <taxon>Blattodea</taxon>
        <taxon>Blaberoidea</taxon>
        <taxon>Blaberidae</taxon>
        <taxon>Diplopterinae</taxon>
        <taxon>Diploptera</taxon>
    </lineage>
</organism>
<reference evidence="2" key="1">
    <citation type="journal article" date="2023" name="IScience">
        <title>Live-bearing cockroach genome reveals convergent evolutionary mechanisms linked to viviparity in insects and beyond.</title>
        <authorList>
            <person name="Fouks B."/>
            <person name="Harrison M.C."/>
            <person name="Mikhailova A.A."/>
            <person name="Marchal E."/>
            <person name="English S."/>
            <person name="Carruthers M."/>
            <person name="Jennings E.C."/>
            <person name="Chiamaka E.L."/>
            <person name="Frigard R.A."/>
            <person name="Pippel M."/>
            <person name="Attardo G.M."/>
            <person name="Benoit J.B."/>
            <person name="Bornberg-Bauer E."/>
            <person name="Tobe S.S."/>
        </authorList>
    </citation>
    <scope>NUCLEOTIDE SEQUENCE</scope>
    <source>
        <strain evidence="2">Stay&amp;Tobe</strain>
    </source>
</reference>
<keyword evidence="3" id="KW-1185">Reference proteome</keyword>
<evidence type="ECO:0000256" key="1">
    <source>
        <dbReference type="SAM" id="Coils"/>
    </source>
</evidence>
<feature type="coiled-coil region" evidence="1">
    <location>
        <begin position="36"/>
        <end position="100"/>
    </location>
</feature>
<accession>A0AAD7ZNG6</accession>
<protein>
    <submittedName>
        <fullName evidence="2">Uncharacterized protein</fullName>
    </submittedName>
</protein>
<gene>
    <name evidence="2" type="ORF">L9F63_022668</name>
</gene>
<sequence length="133" mass="15581">MNDLTSESGLNSSVPAFVLMVQYLLNQQLNVTDNRCSKHEEEILKLHQERLEFERERERLETTFITIHKKYVAMERKLQAIEIKTKIKELQEQGRILNNNICNCTGIKRSSKLQSTETDSYHSTSLEKLQKIL</sequence>
<dbReference type="AlphaFoldDB" id="A0AAD7ZNG6"/>
<comment type="caution">
    <text evidence="2">The sequence shown here is derived from an EMBL/GenBank/DDBJ whole genome shotgun (WGS) entry which is preliminary data.</text>
</comment>
<reference evidence="2" key="2">
    <citation type="submission" date="2023-05" db="EMBL/GenBank/DDBJ databases">
        <authorList>
            <person name="Fouks B."/>
        </authorList>
    </citation>
    <scope>NUCLEOTIDE SEQUENCE</scope>
    <source>
        <strain evidence="2">Stay&amp;Tobe</strain>
        <tissue evidence="2">Testes</tissue>
    </source>
</reference>
<dbReference type="Proteomes" id="UP001233999">
    <property type="component" value="Unassembled WGS sequence"/>
</dbReference>
<evidence type="ECO:0000313" key="2">
    <source>
        <dbReference type="EMBL" id="KAJ9582983.1"/>
    </source>
</evidence>
<proteinExistence type="predicted"/>
<name>A0AAD7ZNG6_DIPPU</name>
<dbReference type="EMBL" id="JASPKZ010007695">
    <property type="protein sequence ID" value="KAJ9582983.1"/>
    <property type="molecule type" value="Genomic_DNA"/>
</dbReference>